<evidence type="ECO:0000259" key="17">
    <source>
        <dbReference type="PROSITE" id="PS51855"/>
    </source>
</evidence>
<keyword evidence="4" id="KW-0436">Ligase</keyword>
<dbReference type="InterPro" id="IPR011607">
    <property type="entry name" value="MGS-like_dom"/>
</dbReference>
<dbReference type="SUPFAM" id="SSF52440">
    <property type="entry name" value="PreATP-grasp domain"/>
    <property type="match status" value="1"/>
</dbReference>
<dbReference type="FunFam" id="3.30.470.20:FF:000026">
    <property type="entry name" value="Carbamoyl-phosphate synthase large chain"/>
    <property type="match status" value="1"/>
</dbReference>
<dbReference type="GO" id="GO:0005737">
    <property type="term" value="C:cytoplasm"/>
    <property type="evidence" value="ECO:0007669"/>
    <property type="project" value="TreeGrafter"/>
</dbReference>
<evidence type="ECO:0000256" key="12">
    <source>
        <dbReference type="ARBA" id="ARBA00023211"/>
    </source>
</evidence>
<dbReference type="GO" id="GO:0004088">
    <property type="term" value="F:carbamoyl-phosphate synthase (glutamine-hydrolyzing) activity"/>
    <property type="evidence" value="ECO:0007669"/>
    <property type="project" value="UniProtKB-EC"/>
</dbReference>
<evidence type="ECO:0000256" key="1">
    <source>
        <dbReference type="ARBA" id="ARBA00005077"/>
    </source>
</evidence>
<keyword evidence="12" id="KW-0464">Manganese</keyword>
<reference evidence="18" key="2">
    <citation type="journal article" date="2021" name="Genome Biol. Evol.">
        <title>Developing a high-quality reference genome for a parasitic bivalve with doubly uniparental inheritance (Bivalvia: Unionida).</title>
        <authorList>
            <person name="Smith C.H."/>
        </authorList>
    </citation>
    <scope>NUCLEOTIDE SEQUENCE</scope>
    <source>
        <strain evidence="18">CHS0354</strain>
        <tissue evidence="18">Mantle</tissue>
    </source>
</reference>
<dbReference type="PANTHER" id="PTHR11405:SF53">
    <property type="entry name" value="CARBAMOYL-PHOSPHATE SYNTHASE [AMMONIA], MITOCHONDRIAL"/>
    <property type="match status" value="1"/>
</dbReference>
<feature type="domain" description="MGS-like" evidence="17">
    <location>
        <begin position="473"/>
        <end position="636"/>
    </location>
</feature>
<comment type="caution">
    <text evidence="18">The sequence shown here is derived from an EMBL/GenBank/DDBJ whole genome shotgun (WGS) entry which is preliminary data.</text>
</comment>
<keyword evidence="7" id="KW-0677">Repeat</keyword>
<keyword evidence="11" id="KW-0665">Pyrimidine biosynthesis</keyword>
<evidence type="ECO:0000256" key="8">
    <source>
        <dbReference type="ARBA" id="ARBA00022741"/>
    </source>
</evidence>
<dbReference type="PROSITE" id="PS00866">
    <property type="entry name" value="CPSASE_1"/>
    <property type="match status" value="1"/>
</dbReference>
<accession>A0AAE0T6Z4</accession>
<dbReference type="SUPFAM" id="SSF48108">
    <property type="entry name" value="Carbamoyl phosphate synthetase, large subunit connection domain"/>
    <property type="match status" value="1"/>
</dbReference>
<dbReference type="InterPro" id="IPR013815">
    <property type="entry name" value="ATP_grasp_subdomain_1"/>
</dbReference>
<dbReference type="GO" id="GO:0005524">
    <property type="term" value="F:ATP binding"/>
    <property type="evidence" value="ECO:0007669"/>
    <property type="project" value="UniProtKB-UniRule"/>
</dbReference>
<dbReference type="GO" id="GO:0006221">
    <property type="term" value="P:pyrimidine nucleotide biosynthetic process"/>
    <property type="evidence" value="ECO:0007669"/>
    <property type="project" value="UniProtKB-KW"/>
</dbReference>
<dbReference type="Pfam" id="PF14125">
    <property type="entry name" value="DUF4292"/>
    <property type="match status" value="1"/>
</dbReference>
<dbReference type="GO" id="GO:0006526">
    <property type="term" value="P:L-arginine biosynthetic process"/>
    <property type="evidence" value="ECO:0007669"/>
    <property type="project" value="UniProtKB-KW"/>
</dbReference>
<dbReference type="InterPro" id="IPR036914">
    <property type="entry name" value="MGS-like_dom_sf"/>
</dbReference>
<comment type="pathway">
    <text evidence="1">Amino-acid biosynthesis; L-arginine biosynthesis; carbamoyl phosphate from bicarbonate: step 1/1.</text>
</comment>
<evidence type="ECO:0000256" key="15">
    <source>
        <dbReference type="PROSITE-ProRule" id="PRU00409"/>
    </source>
</evidence>
<dbReference type="PRINTS" id="PR00098">
    <property type="entry name" value="CPSASE"/>
</dbReference>
<evidence type="ECO:0008006" key="20">
    <source>
        <dbReference type="Google" id="ProtNLM"/>
    </source>
</evidence>
<dbReference type="FunFam" id="3.40.50.20:FF:000002">
    <property type="entry name" value="Carbamoyl-phosphate synthase large chain"/>
    <property type="match status" value="1"/>
</dbReference>
<evidence type="ECO:0000256" key="11">
    <source>
        <dbReference type="ARBA" id="ARBA00022975"/>
    </source>
</evidence>
<sequence>MMMQKEIVLTKITPEIMLRAKSLGYSDVQLAYLLKSTQAGIRQLRHELNVFPAYKSVDTCAAEFEATTPYYYSTYETHNEAIISKKKKIIILGGGPNRIGQGIEFDYCCVKATQAFKKIGYETIMINCNPETVSTDYDISDKLYFEPLSFEDVMGIIDAEKPYGVVISFGGQTPLKLSVELEKAGVNILGTSSKDIDVAEDRKKFGEVLKKLQIPHPKYGIAYTQTDALSVAKEIGYPVLVRPSYVLGGRAMKIIYNDAGMKNYVATALHVSEEKPLLIDSFLEQAGEFDVDAVSDGNSCVVIGIMRHIEGAGIHSGDSTTVLPPIDTPKPILKQIKKFTKKIAKSLNVIGLMNIQFAVQKDKIYVLEVNPRASRTVPFVCKAIGIEMIEIACHLMLGKKIPALTKQYSNLKDCDELNLKHICVKEPVFPFSRFDHSGVFLGPEMKSTGEVMSFAEDINFGEAFFKAALASGNKLPNSGSILASLNDSDKYIQEDKTKSNMETVKMFKAFFDLGFDLIATSGTAQFLRKNGIECKTVFKSGEGRPNVADIIQRGRVQFVINTPMGEKARFDEMTIGAAVIQSKVSYVTTIEAAKAALVGITQNRKKSFDQALQMEESEILTPNVQLNDTLHWNKSLNKLSLLQTLTAKVTVSFKNPYMNHTVNGHLTVKKNNFLFLSLAAFLGIKVFDAYFAKDSMWVHNVFEGRLFIGETTPENINKMVKIPLPFFFFTTTALGIPTWNTAPKETTKTQTGFQYTWQSNHSKIASKDDKNFIQAYSEVMLIQVKEEIAKTKNKIFNKQDTLKSILKKYNLTTETYKNKLKEYTEDIKDWMRIQDSATAYLKRQLK</sequence>
<evidence type="ECO:0000259" key="16">
    <source>
        <dbReference type="PROSITE" id="PS50975"/>
    </source>
</evidence>
<dbReference type="InterPro" id="IPR033937">
    <property type="entry name" value="MGS_CPS_CarB"/>
</dbReference>
<dbReference type="EMBL" id="JAEAOA010000085">
    <property type="protein sequence ID" value="KAK3604796.1"/>
    <property type="molecule type" value="Genomic_DNA"/>
</dbReference>
<comment type="similarity">
    <text evidence="2">Belongs to the CarB family.</text>
</comment>
<evidence type="ECO:0000313" key="19">
    <source>
        <dbReference type="Proteomes" id="UP001195483"/>
    </source>
</evidence>
<dbReference type="SUPFAM" id="SSF52335">
    <property type="entry name" value="Methylglyoxal synthase-like"/>
    <property type="match status" value="1"/>
</dbReference>
<dbReference type="PROSITE" id="PS51855">
    <property type="entry name" value="MGS"/>
    <property type="match status" value="1"/>
</dbReference>
<dbReference type="InterPro" id="IPR011761">
    <property type="entry name" value="ATP-grasp"/>
</dbReference>
<keyword evidence="9 15" id="KW-0067">ATP-binding</keyword>
<evidence type="ECO:0000313" key="18">
    <source>
        <dbReference type="EMBL" id="KAK3604796.1"/>
    </source>
</evidence>
<keyword evidence="3" id="KW-0055">Arginine biosynthesis</keyword>
<dbReference type="GO" id="GO:0006541">
    <property type="term" value="P:glutamine metabolic process"/>
    <property type="evidence" value="ECO:0007669"/>
    <property type="project" value="TreeGrafter"/>
</dbReference>
<dbReference type="InterPro" id="IPR036897">
    <property type="entry name" value="CarbamoylP_synth_lsu_oligo_sf"/>
</dbReference>
<keyword evidence="8 15" id="KW-0547">Nucleotide-binding</keyword>
<keyword evidence="19" id="KW-1185">Reference proteome</keyword>
<dbReference type="InterPro" id="IPR005479">
    <property type="entry name" value="CPAse_ATP-bd"/>
</dbReference>
<evidence type="ECO:0000256" key="2">
    <source>
        <dbReference type="ARBA" id="ARBA00009799"/>
    </source>
</evidence>
<dbReference type="InterPro" id="IPR025634">
    <property type="entry name" value="DUF4292"/>
</dbReference>
<keyword evidence="10" id="KW-0460">Magnesium</keyword>
<dbReference type="Gene3D" id="3.30.470.20">
    <property type="entry name" value="ATP-grasp fold, B domain"/>
    <property type="match status" value="1"/>
</dbReference>
<keyword evidence="6" id="KW-0479">Metal-binding</keyword>
<reference evidence="18" key="3">
    <citation type="submission" date="2023-05" db="EMBL/GenBank/DDBJ databases">
        <authorList>
            <person name="Smith C.H."/>
        </authorList>
    </citation>
    <scope>NUCLEOTIDE SEQUENCE</scope>
    <source>
        <strain evidence="18">CHS0354</strain>
        <tissue evidence="18">Mantle</tissue>
    </source>
</reference>
<dbReference type="PROSITE" id="PS50975">
    <property type="entry name" value="ATP_GRASP"/>
    <property type="match status" value="1"/>
</dbReference>
<dbReference type="AlphaFoldDB" id="A0AAE0T6Z4"/>
<dbReference type="Gene3D" id="1.10.1030.10">
    <property type="entry name" value="Carbamoyl-phosphate synthetase, large subunit oligomerisation domain"/>
    <property type="match status" value="1"/>
</dbReference>
<dbReference type="Pfam" id="PF25596">
    <property type="entry name" value="CPSase_L_D1"/>
    <property type="match status" value="1"/>
</dbReference>
<dbReference type="SMART" id="SM01096">
    <property type="entry name" value="CPSase_L_D3"/>
    <property type="match status" value="1"/>
</dbReference>
<evidence type="ECO:0000256" key="3">
    <source>
        <dbReference type="ARBA" id="ARBA00022571"/>
    </source>
</evidence>
<evidence type="ECO:0000256" key="13">
    <source>
        <dbReference type="ARBA" id="ARBA00047359"/>
    </source>
</evidence>
<dbReference type="GO" id="GO:0046872">
    <property type="term" value="F:metal ion binding"/>
    <property type="evidence" value="ECO:0007669"/>
    <property type="project" value="UniProtKB-KW"/>
</dbReference>
<dbReference type="PROSITE" id="PS00867">
    <property type="entry name" value="CPSASE_2"/>
    <property type="match status" value="1"/>
</dbReference>
<gene>
    <name evidence="18" type="ORF">CHS0354_000454</name>
</gene>
<name>A0AAE0T6Z4_9BIVA</name>
<dbReference type="Pfam" id="PF02786">
    <property type="entry name" value="CPSase_L_D2"/>
    <property type="match status" value="1"/>
</dbReference>
<feature type="domain" description="ATP-grasp" evidence="16">
    <location>
        <begin position="206"/>
        <end position="397"/>
    </location>
</feature>
<dbReference type="SMART" id="SM00851">
    <property type="entry name" value="MGS"/>
    <property type="match status" value="1"/>
</dbReference>
<dbReference type="FunFam" id="3.30.1490.20:FF:000001">
    <property type="entry name" value="Carbamoyl-phosphate synthase large chain"/>
    <property type="match status" value="1"/>
</dbReference>
<dbReference type="GO" id="GO:0004087">
    <property type="term" value="F:carbamoyl-phosphate synthase (ammonia) activity"/>
    <property type="evidence" value="ECO:0007669"/>
    <property type="project" value="UniProtKB-EC"/>
</dbReference>
<dbReference type="Gene3D" id="3.40.50.1380">
    <property type="entry name" value="Methylglyoxal synthase-like domain"/>
    <property type="match status" value="1"/>
</dbReference>
<dbReference type="InterPro" id="IPR058047">
    <property type="entry name" value="CPSase_preATP-grasp"/>
</dbReference>
<evidence type="ECO:0000256" key="6">
    <source>
        <dbReference type="ARBA" id="ARBA00022723"/>
    </source>
</evidence>
<evidence type="ECO:0000256" key="5">
    <source>
        <dbReference type="ARBA" id="ARBA00022605"/>
    </source>
</evidence>
<proteinExistence type="inferred from homology"/>
<protein>
    <recommendedName>
        <fullName evidence="20">Carbamoyl-phosphate synthase (glutamine-hydrolyzing)</fullName>
    </recommendedName>
</protein>
<dbReference type="Gene3D" id="3.30.1490.20">
    <property type="entry name" value="ATP-grasp fold, A domain"/>
    <property type="match status" value="1"/>
</dbReference>
<evidence type="ECO:0000256" key="9">
    <source>
        <dbReference type="ARBA" id="ARBA00022840"/>
    </source>
</evidence>
<dbReference type="PANTHER" id="PTHR11405">
    <property type="entry name" value="CARBAMOYLTRANSFERASE FAMILY MEMBER"/>
    <property type="match status" value="1"/>
</dbReference>
<evidence type="ECO:0000256" key="7">
    <source>
        <dbReference type="ARBA" id="ARBA00022737"/>
    </source>
</evidence>
<dbReference type="CDD" id="cd01424">
    <property type="entry name" value="MGS_CPS_II"/>
    <property type="match status" value="1"/>
</dbReference>
<reference evidence="18" key="1">
    <citation type="journal article" date="2021" name="Genome Biol. Evol.">
        <title>A High-Quality Reference Genome for a Parasitic Bivalve with Doubly Uniparental Inheritance (Bivalvia: Unionida).</title>
        <authorList>
            <person name="Smith C.H."/>
        </authorList>
    </citation>
    <scope>NUCLEOTIDE SEQUENCE</scope>
    <source>
        <strain evidence="18">CHS0354</strain>
    </source>
</reference>
<evidence type="ECO:0000256" key="4">
    <source>
        <dbReference type="ARBA" id="ARBA00022598"/>
    </source>
</evidence>
<dbReference type="Gene3D" id="3.40.50.20">
    <property type="match status" value="1"/>
</dbReference>
<dbReference type="NCBIfam" id="NF003671">
    <property type="entry name" value="PRK05294.1"/>
    <property type="match status" value="1"/>
</dbReference>
<dbReference type="Proteomes" id="UP001195483">
    <property type="component" value="Unassembled WGS sequence"/>
</dbReference>
<dbReference type="SUPFAM" id="SSF56059">
    <property type="entry name" value="Glutathione synthetase ATP-binding domain-like"/>
    <property type="match status" value="1"/>
</dbReference>
<dbReference type="InterPro" id="IPR016185">
    <property type="entry name" value="PreATP-grasp_dom_sf"/>
</dbReference>
<dbReference type="Pfam" id="PF02142">
    <property type="entry name" value="MGS"/>
    <property type="match status" value="1"/>
</dbReference>
<dbReference type="InterPro" id="IPR005480">
    <property type="entry name" value="CPSase_lsu_oligo"/>
</dbReference>
<comment type="catalytic activity">
    <reaction evidence="13">
        <text>hydrogencarbonate + NH4(+) + 2 ATP = carbamoyl phosphate + 2 ADP + phosphate + 2 H(+)</text>
        <dbReference type="Rhea" id="RHEA:18029"/>
        <dbReference type="ChEBI" id="CHEBI:15378"/>
        <dbReference type="ChEBI" id="CHEBI:17544"/>
        <dbReference type="ChEBI" id="CHEBI:28938"/>
        <dbReference type="ChEBI" id="CHEBI:30616"/>
        <dbReference type="ChEBI" id="CHEBI:43474"/>
        <dbReference type="ChEBI" id="CHEBI:58228"/>
        <dbReference type="ChEBI" id="CHEBI:456216"/>
        <dbReference type="EC" id="6.3.4.16"/>
    </reaction>
</comment>
<evidence type="ECO:0000256" key="10">
    <source>
        <dbReference type="ARBA" id="ARBA00022842"/>
    </source>
</evidence>
<comment type="catalytic activity">
    <reaction evidence="14">
        <text>hydrogencarbonate + L-glutamine + 2 ATP + H2O = carbamoyl phosphate + L-glutamate + 2 ADP + phosphate + 2 H(+)</text>
        <dbReference type="Rhea" id="RHEA:18633"/>
        <dbReference type="ChEBI" id="CHEBI:15377"/>
        <dbReference type="ChEBI" id="CHEBI:15378"/>
        <dbReference type="ChEBI" id="CHEBI:17544"/>
        <dbReference type="ChEBI" id="CHEBI:29985"/>
        <dbReference type="ChEBI" id="CHEBI:30616"/>
        <dbReference type="ChEBI" id="CHEBI:43474"/>
        <dbReference type="ChEBI" id="CHEBI:58228"/>
        <dbReference type="ChEBI" id="CHEBI:58359"/>
        <dbReference type="ChEBI" id="CHEBI:456216"/>
        <dbReference type="EC" id="6.3.5.5"/>
    </reaction>
</comment>
<evidence type="ECO:0000256" key="14">
    <source>
        <dbReference type="ARBA" id="ARBA00048816"/>
    </source>
</evidence>
<keyword evidence="5" id="KW-0028">Amino-acid biosynthesis</keyword>
<dbReference type="InterPro" id="IPR005483">
    <property type="entry name" value="CPSase_dom"/>
</dbReference>
<organism evidence="18 19">
    <name type="scientific">Potamilus streckersoni</name>
    <dbReference type="NCBI Taxonomy" id="2493646"/>
    <lineage>
        <taxon>Eukaryota</taxon>
        <taxon>Metazoa</taxon>
        <taxon>Spiralia</taxon>
        <taxon>Lophotrochozoa</taxon>
        <taxon>Mollusca</taxon>
        <taxon>Bivalvia</taxon>
        <taxon>Autobranchia</taxon>
        <taxon>Heteroconchia</taxon>
        <taxon>Palaeoheterodonta</taxon>
        <taxon>Unionida</taxon>
        <taxon>Unionoidea</taxon>
        <taxon>Unionidae</taxon>
        <taxon>Ambleminae</taxon>
        <taxon>Lampsilini</taxon>
        <taxon>Potamilus</taxon>
    </lineage>
</organism>